<dbReference type="Pfam" id="PF00842">
    <property type="entry name" value="Ala_racemase_C"/>
    <property type="match status" value="1"/>
</dbReference>
<dbReference type="PANTHER" id="PTHR30511:SF0">
    <property type="entry name" value="ALANINE RACEMASE, CATABOLIC-RELATED"/>
    <property type="match status" value="1"/>
</dbReference>
<dbReference type="InterPro" id="IPR029066">
    <property type="entry name" value="PLP-binding_barrel"/>
</dbReference>
<comment type="pathway">
    <text evidence="4">Amino-acid biosynthesis; D-alanine biosynthesis; D-alanine from L-alanine: step 1/1.</text>
</comment>
<evidence type="ECO:0000256" key="6">
    <source>
        <dbReference type="PIRSR" id="PIRSR600821-52"/>
    </source>
</evidence>
<dbReference type="Proteomes" id="UP000240608">
    <property type="component" value="Unassembled WGS sequence"/>
</dbReference>
<feature type="binding site" evidence="4 6">
    <location>
        <position position="336"/>
    </location>
    <ligand>
        <name>substrate</name>
    </ligand>
</feature>
<proteinExistence type="inferred from homology"/>
<dbReference type="EC" id="5.1.1.1" evidence="4"/>
<dbReference type="CDD" id="cd00430">
    <property type="entry name" value="PLPDE_III_AR"/>
    <property type="match status" value="1"/>
</dbReference>
<dbReference type="SUPFAM" id="SSF50621">
    <property type="entry name" value="Alanine racemase C-terminal domain-like"/>
    <property type="match status" value="1"/>
</dbReference>
<dbReference type="Gene3D" id="3.20.20.10">
    <property type="entry name" value="Alanine racemase"/>
    <property type="match status" value="1"/>
</dbReference>
<accession>A0A2T4DSH6</accession>
<dbReference type="PRINTS" id="PR00992">
    <property type="entry name" value="ALARACEMASE"/>
</dbReference>
<feature type="binding site" evidence="4 6">
    <location>
        <position position="141"/>
    </location>
    <ligand>
        <name>substrate</name>
    </ligand>
</feature>
<dbReference type="HAMAP" id="MF_01201">
    <property type="entry name" value="Ala_racemase"/>
    <property type="match status" value="1"/>
</dbReference>
<evidence type="ECO:0000256" key="2">
    <source>
        <dbReference type="ARBA" id="ARBA00022898"/>
    </source>
</evidence>
<dbReference type="InterPro" id="IPR000821">
    <property type="entry name" value="Ala_racemase"/>
</dbReference>
<dbReference type="SMART" id="SM01005">
    <property type="entry name" value="Ala_racemase_C"/>
    <property type="match status" value="1"/>
</dbReference>
<comment type="function">
    <text evidence="4">Catalyzes the interconversion of L-alanine and D-alanine. May also act on other amino acids.</text>
</comment>
<comment type="catalytic activity">
    <reaction evidence="4">
        <text>L-alanine = D-alanine</text>
        <dbReference type="Rhea" id="RHEA:20249"/>
        <dbReference type="ChEBI" id="CHEBI:57416"/>
        <dbReference type="ChEBI" id="CHEBI:57972"/>
        <dbReference type="EC" id="5.1.1.1"/>
    </reaction>
</comment>
<dbReference type="InterPro" id="IPR020622">
    <property type="entry name" value="Ala_racemase_pyridoxalP-BS"/>
</dbReference>
<dbReference type="InterPro" id="IPR011079">
    <property type="entry name" value="Ala_racemase_C"/>
</dbReference>
<feature type="domain" description="Alanine racemase C-terminal" evidence="7">
    <location>
        <begin position="267"/>
        <end position="395"/>
    </location>
</feature>
<comment type="caution">
    <text evidence="8">The sequence shown here is derived from an EMBL/GenBank/DDBJ whole genome shotgun (WGS) entry which is preliminary data.</text>
</comment>
<feature type="active site" description="Proton acceptor; specific for D-alanine" evidence="4">
    <location>
        <position position="42"/>
    </location>
</feature>
<dbReference type="InterPro" id="IPR009006">
    <property type="entry name" value="Ala_racemase/Decarboxylase_C"/>
</dbReference>
<evidence type="ECO:0000256" key="4">
    <source>
        <dbReference type="HAMAP-Rule" id="MF_01201"/>
    </source>
</evidence>
<dbReference type="Pfam" id="PF01168">
    <property type="entry name" value="Ala_racemase_N"/>
    <property type="match status" value="1"/>
</dbReference>
<dbReference type="PROSITE" id="PS00395">
    <property type="entry name" value="ALANINE_RACEMASE"/>
    <property type="match status" value="1"/>
</dbReference>
<dbReference type="GO" id="GO:0008784">
    <property type="term" value="F:alanine racemase activity"/>
    <property type="evidence" value="ECO:0007669"/>
    <property type="project" value="UniProtKB-UniRule"/>
</dbReference>
<evidence type="ECO:0000256" key="5">
    <source>
        <dbReference type="PIRSR" id="PIRSR600821-50"/>
    </source>
</evidence>
<dbReference type="SUPFAM" id="SSF51419">
    <property type="entry name" value="PLP-binding barrel"/>
    <property type="match status" value="1"/>
</dbReference>
<reference evidence="8 9" key="1">
    <citation type="submission" date="2018-03" db="EMBL/GenBank/DDBJ databases">
        <title>Cross-interface Injection: A General Nanoliter Liquid Handling Method Applied to Single Cells Genome Amplification Automated Nanoliter Liquid Handling Applied to Single Cell Multiple Displacement Amplification.</title>
        <authorList>
            <person name="Yun J."/>
            <person name="Xu P."/>
            <person name="Xu J."/>
            <person name="Dai X."/>
            <person name="Wang Y."/>
            <person name="Zheng X."/>
            <person name="Cao C."/>
            <person name="Yi Q."/>
            <person name="Zhu Y."/>
            <person name="Wang L."/>
            <person name="Dong Z."/>
            <person name="Huang Y."/>
            <person name="Huang L."/>
            <person name="Du W."/>
        </authorList>
    </citation>
    <scope>NUCLEOTIDE SEQUENCE [LARGE SCALE GENOMIC DNA]</scope>
    <source>
        <strain evidence="8 9">Z-D1-2</strain>
    </source>
</reference>
<feature type="active site" description="Proton acceptor; specific for L-alanine" evidence="4">
    <location>
        <position position="288"/>
    </location>
</feature>
<evidence type="ECO:0000259" key="7">
    <source>
        <dbReference type="SMART" id="SM01005"/>
    </source>
</evidence>
<dbReference type="PANTHER" id="PTHR30511">
    <property type="entry name" value="ALANINE RACEMASE"/>
    <property type="match status" value="1"/>
</dbReference>
<dbReference type="NCBIfam" id="TIGR00492">
    <property type="entry name" value="alr"/>
    <property type="match status" value="1"/>
</dbReference>
<keyword evidence="3 4" id="KW-0413">Isomerase</keyword>
<dbReference type="UniPathway" id="UPA00042">
    <property type="reaction ID" value="UER00497"/>
</dbReference>
<dbReference type="GO" id="GO:0030632">
    <property type="term" value="P:D-alanine biosynthetic process"/>
    <property type="evidence" value="ECO:0007669"/>
    <property type="project" value="UniProtKB-UniRule"/>
</dbReference>
<evidence type="ECO:0000256" key="3">
    <source>
        <dbReference type="ARBA" id="ARBA00023235"/>
    </source>
</evidence>
<dbReference type="EMBL" id="PYVU01000037">
    <property type="protein sequence ID" value="PTB96747.1"/>
    <property type="molecule type" value="Genomic_DNA"/>
</dbReference>
<dbReference type="InterPro" id="IPR001608">
    <property type="entry name" value="Ala_racemase_N"/>
</dbReference>
<dbReference type="GO" id="GO:0005829">
    <property type="term" value="C:cytosol"/>
    <property type="evidence" value="ECO:0007669"/>
    <property type="project" value="TreeGrafter"/>
</dbReference>
<comment type="similarity">
    <text evidence="4">Belongs to the alanine racemase family.</text>
</comment>
<comment type="cofactor">
    <cofactor evidence="1 4 5">
        <name>pyridoxal 5'-phosphate</name>
        <dbReference type="ChEBI" id="CHEBI:597326"/>
    </cofactor>
</comment>
<evidence type="ECO:0000313" key="8">
    <source>
        <dbReference type="EMBL" id="PTB96747.1"/>
    </source>
</evidence>
<dbReference type="Gene3D" id="2.40.37.10">
    <property type="entry name" value="Lyase, Ornithine Decarboxylase, Chain A, domain 1"/>
    <property type="match status" value="1"/>
</dbReference>
<keyword evidence="2 4" id="KW-0663">Pyridoxal phosphate</keyword>
<protein>
    <recommendedName>
        <fullName evidence="4">Alanine racemase</fullName>
        <ecNumber evidence="4">5.1.1.1</ecNumber>
    </recommendedName>
</protein>
<organism evidence="8 9">
    <name type="scientific">Marivirga lumbricoides</name>
    <dbReference type="NCBI Taxonomy" id="1046115"/>
    <lineage>
        <taxon>Bacteria</taxon>
        <taxon>Pseudomonadati</taxon>
        <taxon>Bacteroidota</taxon>
        <taxon>Cytophagia</taxon>
        <taxon>Cytophagales</taxon>
        <taxon>Marivirgaceae</taxon>
        <taxon>Marivirga</taxon>
    </lineage>
</organism>
<name>A0A2T4DSH6_9BACT</name>
<evidence type="ECO:0000256" key="1">
    <source>
        <dbReference type="ARBA" id="ARBA00001933"/>
    </source>
</evidence>
<sequence length="396" mass="45054">MYKTKDPFNTSQITLSKSAVRQNVKFIKKQIGEKVRLSAVVKGNAYGHGIEQMVKIFEKNGVNHLSVFSAHEAWRACQVKEEETTVMIMGWIHDEQISWAIENQVQFYVFDIDRLKETINRAKKIGQKAIIHLEIETGMNRTGLEEKFFPKAIELIKKNQEHLIFEGLCTHYAGAESISNYLRIKDQINLFHQYAEHFEKNGLTPNVKHTACSAAVIAYPETHMDMVRVGILLYGFWPSRETFIHHKKSNGYDGNGKERSRDPLKRVITWKSRVMALKNLPMGEFVGYGTSYQAPKNMKIATVPVGYAYGFSRSLSNQGRVIVNGQRVAVIGIVNMNLLIINISEAKNVKRDDEVIMIGSQGKVKITVASFGEMSNQLNYELLSRIPMDIPREVVD</sequence>
<feature type="modified residue" description="N6-(pyridoxal phosphate)lysine" evidence="4 5">
    <location>
        <position position="42"/>
    </location>
</feature>
<dbReference type="GO" id="GO:0030170">
    <property type="term" value="F:pyridoxal phosphate binding"/>
    <property type="evidence" value="ECO:0007669"/>
    <property type="project" value="UniProtKB-UniRule"/>
</dbReference>
<gene>
    <name evidence="8" type="primary">alr</name>
    <name evidence="8" type="ORF">C9994_05900</name>
</gene>
<dbReference type="AlphaFoldDB" id="A0A2T4DSH6"/>
<evidence type="ECO:0000313" key="9">
    <source>
        <dbReference type="Proteomes" id="UP000240608"/>
    </source>
</evidence>